<dbReference type="GO" id="GO:0015074">
    <property type="term" value="P:DNA integration"/>
    <property type="evidence" value="ECO:0007669"/>
    <property type="project" value="InterPro"/>
</dbReference>
<organism evidence="3 4">
    <name type="scientific">Austropuccinia psidii MF-1</name>
    <dbReference type="NCBI Taxonomy" id="1389203"/>
    <lineage>
        <taxon>Eukaryota</taxon>
        <taxon>Fungi</taxon>
        <taxon>Dikarya</taxon>
        <taxon>Basidiomycota</taxon>
        <taxon>Pucciniomycotina</taxon>
        <taxon>Pucciniomycetes</taxon>
        <taxon>Pucciniales</taxon>
        <taxon>Sphaerophragmiaceae</taxon>
        <taxon>Austropuccinia</taxon>
    </lineage>
</organism>
<protein>
    <recommendedName>
        <fullName evidence="2">Integrase catalytic domain-containing protein</fullName>
    </recommendedName>
</protein>
<dbReference type="InterPro" id="IPR001584">
    <property type="entry name" value="Integrase_cat-core"/>
</dbReference>
<keyword evidence="1" id="KW-0694">RNA-binding</keyword>
<dbReference type="PANTHER" id="PTHR37984:SF15">
    <property type="entry name" value="INTEGRASE CATALYTIC DOMAIN-CONTAINING PROTEIN"/>
    <property type="match status" value="1"/>
</dbReference>
<evidence type="ECO:0000259" key="2">
    <source>
        <dbReference type="PROSITE" id="PS50994"/>
    </source>
</evidence>
<sequence>MGHMSEDRVTSTAFWPQWEQELSESINTCARFQKANRKHWKGYGLLQHIEELKHVWEIINMDWVTGLVPGGKENLNDCLIIAYRYSESLRFLPCHKEDTDIDTALLFWHNIISTCRIPKIIISDRDPKFTSKFWTNLYDMVGTKPAFSTSYHPQRDGLSERMIQTIEDIIRRFCAYGIEYKYHEGYTHDWVTLLKAVQLAYNTSHHSTTGKSHSLVKKGWNPLMPLDHLKKSLVTIDPTAKAFHYMWKRACDTDAKCIAEAKEYNK</sequence>
<dbReference type="GO" id="GO:0005634">
    <property type="term" value="C:nucleus"/>
    <property type="evidence" value="ECO:0007669"/>
    <property type="project" value="UniProtKB-ARBA"/>
</dbReference>
<dbReference type="AlphaFoldDB" id="A0A9Q3IAH4"/>
<accession>A0A9Q3IAH4</accession>
<dbReference type="PANTHER" id="PTHR37984">
    <property type="entry name" value="PROTEIN CBG26694"/>
    <property type="match status" value="1"/>
</dbReference>
<dbReference type="SUPFAM" id="SSF53098">
    <property type="entry name" value="Ribonuclease H-like"/>
    <property type="match status" value="1"/>
</dbReference>
<dbReference type="GO" id="GO:0003723">
    <property type="term" value="F:RNA binding"/>
    <property type="evidence" value="ECO:0007669"/>
    <property type="project" value="UniProtKB-KW"/>
</dbReference>
<comment type="caution">
    <text evidence="3">The sequence shown here is derived from an EMBL/GenBank/DDBJ whole genome shotgun (WGS) entry which is preliminary data.</text>
</comment>
<evidence type="ECO:0000313" key="4">
    <source>
        <dbReference type="Proteomes" id="UP000765509"/>
    </source>
</evidence>
<dbReference type="EMBL" id="AVOT02040817">
    <property type="protein sequence ID" value="MBW0536051.1"/>
    <property type="molecule type" value="Genomic_DNA"/>
</dbReference>
<reference evidence="3" key="1">
    <citation type="submission" date="2021-03" db="EMBL/GenBank/DDBJ databases">
        <title>Draft genome sequence of rust myrtle Austropuccinia psidii MF-1, a brazilian biotype.</title>
        <authorList>
            <person name="Quecine M.C."/>
            <person name="Pachon D.M.R."/>
            <person name="Bonatelli M.L."/>
            <person name="Correr F.H."/>
            <person name="Franceschini L.M."/>
            <person name="Leite T.F."/>
            <person name="Margarido G.R.A."/>
            <person name="Almeida C.A."/>
            <person name="Ferrarezi J.A."/>
            <person name="Labate C.A."/>
        </authorList>
    </citation>
    <scope>NUCLEOTIDE SEQUENCE</scope>
    <source>
        <strain evidence="3">MF-1</strain>
    </source>
</reference>
<dbReference type="PROSITE" id="PS50994">
    <property type="entry name" value="INTEGRASE"/>
    <property type="match status" value="1"/>
</dbReference>
<proteinExistence type="predicted"/>
<gene>
    <name evidence="3" type="ORF">O181_075766</name>
</gene>
<keyword evidence="4" id="KW-1185">Reference proteome</keyword>
<dbReference type="InterPro" id="IPR012337">
    <property type="entry name" value="RNaseH-like_sf"/>
</dbReference>
<dbReference type="Proteomes" id="UP000765509">
    <property type="component" value="Unassembled WGS sequence"/>
</dbReference>
<evidence type="ECO:0000313" key="3">
    <source>
        <dbReference type="EMBL" id="MBW0536051.1"/>
    </source>
</evidence>
<feature type="domain" description="Integrase catalytic" evidence="2">
    <location>
        <begin position="50"/>
        <end position="221"/>
    </location>
</feature>
<evidence type="ECO:0000256" key="1">
    <source>
        <dbReference type="ARBA" id="ARBA00022884"/>
    </source>
</evidence>
<dbReference type="Gene3D" id="3.30.420.10">
    <property type="entry name" value="Ribonuclease H-like superfamily/Ribonuclease H"/>
    <property type="match status" value="1"/>
</dbReference>
<name>A0A9Q3IAH4_9BASI</name>
<dbReference type="InterPro" id="IPR050951">
    <property type="entry name" value="Retrovirus_Pol_polyprotein"/>
</dbReference>
<dbReference type="InterPro" id="IPR036397">
    <property type="entry name" value="RNaseH_sf"/>
</dbReference>